<dbReference type="Gene3D" id="2.60.40.1190">
    <property type="match status" value="1"/>
</dbReference>
<dbReference type="PANTHER" id="PTHR31475:SF5">
    <property type="entry name" value="UPF0462 PROTEIN C4ORF33 HOMOLOG"/>
    <property type="match status" value="1"/>
</dbReference>
<dbReference type="HOGENOM" id="CLU_075391_1_0_1"/>
<dbReference type="EMBL" id="DS469622">
    <property type="protein sequence ID" value="EDO38648.1"/>
    <property type="molecule type" value="Genomic_DNA"/>
</dbReference>
<dbReference type="OrthoDB" id="10056816at2759"/>
<keyword evidence="3" id="KW-1185">Reference proteome</keyword>
<dbReference type="eggNOG" id="ENOG502R3ZD">
    <property type="taxonomic scope" value="Eukaryota"/>
</dbReference>
<evidence type="ECO:0000313" key="3">
    <source>
        <dbReference type="Proteomes" id="UP000001593"/>
    </source>
</evidence>
<dbReference type="PANTHER" id="PTHR31475">
    <property type="entry name" value="UPF0462 PROTEIN"/>
    <property type="match status" value="1"/>
</dbReference>
<dbReference type="KEGG" id="nve:5510208"/>
<comment type="similarity">
    <text evidence="1">Belongs to the UPF0462 family.</text>
</comment>
<dbReference type="Proteomes" id="UP000001593">
    <property type="component" value="Unassembled WGS sequence"/>
</dbReference>
<accession>A7SC99</accession>
<name>A7SC99_NEMVE</name>
<sequence length="208" mass="23744">MSVELYDNPIVSQDYKFLIEHQWNGDAITYTSPAEVRMAFSEGSVRVGVSGPLLEDSRIPPSPPGQPCDELWEYDVVEIFFLGEKDKYLEVEFCPHGQHLVLLLDGTRNMFKDKLPLQFTAVKNSRASRWTGSAIIPLEYFPPGVCKMNAYAIHGSAESRQYQALYPASKDFPAPDFHRLQFFQDFNFKSLFPRGFVIPESPLWKARA</sequence>
<dbReference type="OMA" id="EALIPWS"/>
<dbReference type="InParanoid" id="A7SC99"/>
<dbReference type="AlphaFoldDB" id="A7SC99"/>
<evidence type="ECO:0000256" key="1">
    <source>
        <dbReference type="ARBA" id="ARBA00038085"/>
    </source>
</evidence>
<proteinExistence type="inferred from homology"/>
<organism evidence="2 3">
    <name type="scientific">Nematostella vectensis</name>
    <name type="common">Starlet sea anemone</name>
    <dbReference type="NCBI Taxonomy" id="45351"/>
    <lineage>
        <taxon>Eukaryota</taxon>
        <taxon>Metazoa</taxon>
        <taxon>Cnidaria</taxon>
        <taxon>Anthozoa</taxon>
        <taxon>Hexacorallia</taxon>
        <taxon>Actiniaria</taxon>
        <taxon>Edwardsiidae</taxon>
        <taxon>Nematostella</taxon>
    </lineage>
</organism>
<evidence type="ECO:0000313" key="2">
    <source>
        <dbReference type="EMBL" id="EDO38648.1"/>
    </source>
</evidence>
<reference evidence="2 3" key="1">
    <citation type="journal article" date="2007" name="Science">
        <title>Sea anemone genome reveals ancestral eumetazoan gene repertoire and genomic organization.</title>
        <authorList>
            <person name="Putnam N.H."/>
            <person name="Srivastava M."/>
            <person name="Hellsten U."/>
            <person name="Dirks B."/>
            <person name="Chapman J."/>
            <person name="Salamov A."/>
            <person name="Terry A."/>
            <person name="Shapiro H."/>
            <person name="Lindquist E."/>
            <person name="Kapitonov V.V."/>
            <person name="Jurka J."/>
            <person name="Genikhovich G."/>
            <person name="Grigoriev I.V."/>
            <person name="Lucas S.M."/>
            <person name="Steele R.E."/>
            <person name="Finnerty J.R."/>
            <person name="Technau U."/>
            <person name="Martindale M.Q."/>
            <person name="Rokhsar D.S."/>
        </authorList>
    </citation>
    <scope>NUCLEOTIDE SEQUENCE [LARGE SCALE GENOMIC DNA]</scope>
    <source>
        <strain evidence="3">CH2 X CH6</strain>
    </source>
</reference>
<gene>
    <name evidence="2" type="ORF">NEMVEDRAFT_v1g113088</name>
</gene>
<protein>
    <recommendedName>
        <fullName evidence="4">Carbohydrate-binding domain-containing protein</fullName>
    </recommendedName>
</protein>
<evidence type="ECO:0008006" key="4">
    <source>
        <dbReference type="Google" id="ProtNLM"/>
    </source>
</evidence>
<dbReference type="PhylomeDB" id="A7SC99"/>